<protein>
    <recommendedName>
        <fullName evidence="2 8">DNA repair protein RecN</fullName>
    </recommendedName>
    <alternativeName>
        <fullName evidence="7 8">Recombination protein N</fullName>
    </alternativeName>
</protein>
<dbReference type="AlphaFoldDB" id="A0A7R7EKG2"/>
<dbReference type="Pfam" id="PF13476">
    <property type="entry name" value="AAA_23"/>
    <property type="match status" value="1"/>
</dbReference>
<name>A0A7R7EKG2_9FIRM</name>
<sequence length="560" mass="63345">MLLSLHVKNLAIINEVEVFFKDNLNILTGETGAGKSIIIGSINIALGGKINKDIIRKGADYALVELVFQIDDENTIEAMKAYDIPISDGQLIIQRKIMNNRSISKINGENVTSSILKGISSLIIDIHGQHEHQSLLLKNKHLSILDRYAKDEIVTLKKELNQKYRNYLEVKQKVEESTMDEDKKIREISFLEYEINEIENAKLKKEEDSILLQRYKKLSSANAIAEGLALVNGFTGYDNSNSAGDSIGRAVKALNKLENMDDDINNFIRQLLDIESYISDFNRDIESYQKSLSYEPEELREVEERLNLINNLKSKYGESIDNILEYCKAAHDKLEKLIDYDNYVNTLKLEQKQLEEELEELSNELSIIRKKKANILASKIKEALIDLNFLDVRFEMSFERLNHYTQNGFDDVEFMISTNPGEDIKPLSKVASGGELSRVMLAIKSVLADNDAINTLIFDEIDVGVSGRTAQKVSEKLSFIANSHQVLCITHLPQIAAMADSHYIIEKKTKNDSTSTSIRELSEDESIEEIARILGGAEITENVITNAREMKVLAAKTKKF</sequence>
<dbReference type="SUPFAM" id="SSF52540">
    <property type="entry name" value="P-loop containing nucleoside triphosphate hydrolases"/>
    <property type="match status" value="1"/>
</dbReference>
<dbReference type="Gene3D" id="3.40.50.300">
    <property type="entry name" value="P-loop containing nucleotide triphosphate hydrolases"/>
    <property type="match status" value="2"/>
</dbReference>
<keyword evidence="4 8" id="KW-0227">DNA damage</keyword>
<dbReference type="GO" id="GO:0016887">
    <property type="term" value="F:ATP hydrolysis activity"/>
    <property type="evidence" value="ECO:0007669"/>
    <property type="project" value="InterPro"/>
</dbReference>
<comment type="similarity">
    <text evidence="1 8">Belongs to the RecN family.</text>
</comment>
<dbReference type="EMBL" id="AP024169">
    <property type="protein sequence ID" value="BCN30418.1"/>
    <property type="molecule type" value="Genomic_DNA"/>
</dbReference>
<dbReference type="PANTHER" id="PTHR11059:SF0">
    <property type="entry name" value="DNA REPAIR PROTEIN RECN"/>
    <property type="match status" value="1"/>
</dbReference>
<dbReference type="GO" id="GO:0043590">
    <property type="term" value="C:bacterial nucleoid"/>
    <property type="evidence" value="ECO:0007669"/>
    <property type="project" value="TreeGrafter"/>
</dbReference>
<organism evidence="11 12">
    <name type="scientific">Anaeromicropila herbilytica</name>
    <dbReference type="NCBI Taxonomy" id="2785025"/>
    <lineage>
        <taxon>Bacteria</taxon>
        <taxon>Bacillati</taxon>
        <taxon>Bacillota</taxon>
        <taxon>Clostridia</taxon>
        <taxon>Lachnospirales</taxon>
        <taxon>Lachnospiraceae</taxon>
        <taxon>Anaeromicropila</taxon>
    </lineage>
</organism>
<keyword evidence="9" id="KW-0175">Coiled coil</keyword>
<feature type="coiled-coil region" evidence="9">
    <location>
        <begin position="157"/>
        <end position="208"/>
    </location>
</feature>
<dbReference type="FunFam" id="3.40.50.300:FF:000356">
    <property type="entry name" value="DNA repair protein RecN"/>
    <property type="match status" value="1"/>
</dbReference>
<dbReference type="GO" id="GO:0005524">
    <property type="term" value="F:ATP binding"/>
    <property type="evidence" value="ECO:0007669"/>
    <property type="project" value="UniProtKB-KW"/>
</dbReference>
<evidence type="ECO:0000256" key="2">
    <source>
        <dbReference type="ARBA" id="ARBA00021315"/>
    </source>
</evidence>
<evidence type="ECO:0000256" key="3">
    <source>
        <dbReference type="ARBA" id="ARBA00022741"/>
    </source>
</evidence>
<evidence type="ECO:0000256" key="8">
    <source>
        <dbReference type="PIRNR" id="PIRNR003128"/>
    </source>
</evidence>
<evidence type="ECO:0000256" key="1">
    <source>
        <dbReference type="ARBA" id="ARBA00009441"/>
    </source>
</evidence>
<dbReference type="RefSeq" id="WP_271715639.1">
    <property type="nucleotide sequence ID" value="NZ_AP024169.1"/>
</dbReference>
<dbReference type="GO" id="GO:0006310">
    <property type="term" value="P:DNA recombination"/>
    <property type="evidence" value="ECO:0007669"/>
    <property type="project" value="InterPro"/>
</dbReference>
<dbReference type="CDD" id="cd03241">
    <property type="entry name" value="ABC_RecN"/>
    <property type="match status" value="2"/>
</dbReference>
<keyword evidence="6 8" id="KW-0234">DNA repair</keyword>
<feature type="coiled-coil region" evidence="9">
    <location>
        <begin position="340"/>
        <end position="378"/>
    </location>
</feature>
<reference evidence="11 12" key="1">
    <citation type="submission" date="2020-11" db="EMBL/GenBank/DDBJ databases">
        <title>Draft genome sequencing of a Lachnospiraceae strain isolated from anoxic soil subjected to BSD treatment.</title>
        <authorList>
            <person name="Uek A."/>
            <person name="Tonouchi A."/>
        </authorList>
    </citation>
    <scope>NUCLEOTIDE SEQUENCE [LARGE SCALE GENOMIC DNA]</scope>
    <source>
        <strain evidence="11 12">TB5</strain>
    </source>
</reference>
<dbReference type="Proteomes" id="UP000595897">
    <property type="component" value="Chromosome"/>
</dbReference>
<dbReference type="GO" id="GO:0006302">
    <property type="term" value="P:double-strand break repair"/>
    <property type="evidence" value="ECO:0007669"/>
    <property type="project" value="InterPro"/>
</dbReference>
<dbReference type="PANTHER" id="PTHR11059">
    <property type="entry name" value="DNA REPAIR PROTEIN RECN"/>
    <property type="match status" value="1"/>
</dbReference>
<accession>A0A7R7EKG2</accession>
<dbReference type="PIRSF" id="PIRSF003128">
    <property type="entry name" value="RecN"/>
    <property type="match status" value="1"/>
</dbReference>
<keyword evidence="5" id="KW-0067">ATP-binding</keyword>
<evidence type="ECO:0000313" key="12">
    <source>
        <dbReference type="Proteomes" id="UP000595897"/>
    </source>
</evidence>
<dbReference type="InterPro" id="IPR038729">
    <property type="entry name" value="Rad50/SbcC_AAA"/>
</dbReference>
<dbReference type="GO" id="GO:0009432">
    <property type="term" value="P:SOS response"/>
    <property type="evidence" value="ECO:0007669"/>
    <property type="project" value="TreeGrafter"/>
</dbReference>
<keyword evidence="3" id="KW-0547">Nucleotide-binding</keyword>
<gene>
    <name evidence="11" type="primary">recN</name>
    <name evidence="11" type="ORF">bsdtb5_17130</name>
</gene>
<evidence type="ECO:0000313" key="11">
    <source>
        <dbReference type="EMBL" id="BCN30418.1"/>
    </source>
</evidence>
<dbReference type="InterPro" id="IPR004604">
    <property type="entry name" value="DNA_recomb/repair_RecN"/>
</dbReference>
<dbReference type="NCBIfam" id="TIGR00634">
    <property type="entry name" value="recN"/>
    <property type="match status" value="1"/>
</dbReference>
<keyword evidence="12" id="KW-1185">Reference proteome</keyword>
<dbReference type="InterPro" id="IPR027417">
    <property type="entry name" value="P-loop_NTPase"/>
</dbReference>
<evidence type="ECO:0000256" key="6">
    <source>
        <dbReference type="ARBA" id="ARBA00023204"/>
    </source>
</evidence>
<dbReference type="KEGG" id="ahb:bsdtb5_17130"/>
<evidence type="ECO:0000256" key="7">
    <source>
        <dbReference type="ARBA" id="ARBA00033408"/>
    </source>
</evidence>
<comment type="function">
    <text evidence="8">May be involved in recombinational repair of damaged DNA.</text>
</comment>
<proteinExistence type="inferred from homology"/>
<evidence type="ECO:0000256" key="5">
    <source>
        <dbReference type="ARBA" id="ARBA00022840"/>
    </source>
</evidence>
<evidence type="ECO:0000256" key="4">
    <source>
        <dbReference type="ARBA" id="ARBA00022763"/>
    </source>
</evidence>
<evidence type="ECO:0000259" key="10">
    <source>
        <dbReference type="Pfam" id="PF13476"/>
    </source>
</evidence>
<feature type="domain" description="Rad50/SbcC-type AAA" evidence="10">
    <location>
        <begin position="4"/>
        <end position="217"/>
    </location>
</feature>
<evidence type="ECO:0000256" key="9">
    <source>
        <dbReference type="SAM" id="Coils"/>
    </source>
</evidence>